<dbReference type="HOGENOM" id="CLU_016047_1_2_9"/>
<sequence>MNAAKRIKSQWWKYVLGLCIIVLHILPLYVLLAMSFKKMTDIGSRLAWPGYLYLDNYVRIFQKGTLWTAYFNTAVITVAVVVIEIFCGCLAAYPLARNQSKFNEVIRSIVLGVMMIPALSVLVGVYSLLVKMGATNTRWGVILVSAAFGLPSSIFLYSNYIVSIPRALDEAATIDGASTFQCFWYVILPQLKPVTVTVIILKGVGVWNDYLYPMYILQNPKLYTVVLTIKQYFSTEAVSNLNGAAAYCVLGMLPVIVLYIVLNKYFVQGSMDSAVK</sequence>
<accession>G5I9I7</accession>
<gene>
    <name evidence="9" type="ORF">HMPREF9473_00177</name>
</gene>
<feature type="transmembrane region" description="Helical" evidence="7">
    <location>
        <begin position="12"/>
        <end position="36"/>
    </location>
</feature>
<evidence type="ECO:0000256" key="7">
    <source>
        <dbReference type="RuleBase" id="RU363032"/>
    </source>
</evidence>
<evidence type="ECO:0000256" key="4">
    <source>
        <dbReference type="ARBA" id="ARBA00022692"/>
    </source>
</evidence>
<dbReference type="EMBL" id="ADLN01000001">
    <property type="protein sequence ID" value="EHI61726.1"/>
    <property type="molecule type" value="Genomic_DNA"/>
</dbReference>
<name>G5I9I7_9FIRM</name>
<keyword evidence="5 7" id="KW-1133">Transmembrane helix</keyword>
<dbReference type="GO" id="GO:0055085">
    <property type="term" value="P:transmembrane transport"/>
    <property type="evidence" value="ECO:0007669"/>
    <property type="project" value="InterPro"/>
</dbReference>
<feature type="transmembrane region" description="Helical" evidence="7">
    <location>
        <begin position="69"/>
        <end position="93"/>
    </location>
</feature>
<evidence type="ECO:0000256" key="5">
    <source>
        <dbReference type="ARBA" id="ARBA00022989"/>
    </source>
</evidence>
<feature type="domain" description="ABC transmembrane type-1" evidence="8">
    <location>
        <begin position="70"/>
        <end position="262"/>
    </location>
</feature>
<dbReference type="PANTHER" id="PTHR43744">
    <property type="entry name" value="ABC TRANSPORTER PERMEASE PROTEIN MG189-RELATED-RELATED"/>
    <property type="match status" value="1"/>
</dbReference>
<evidence type="ECO:0000256" key="3">
    <source>
        <dbReference type="ARBA" id="ARBA00022475"/>
    </source>
</evidence>
<dbReference type="GO" id="GO:0005886">
    <property type="term" value="C:plasma membrane"/>
    <property type="evidence" value="ECO:0007669"/>
    <property type="project" value="UniProtKB-SubCell"/>
</dbReference>
<keyword evidence="6 7" id="KW-0472">Membrane</keyword>
<dbReference type="PROSITE" id="PS50928">
    <property type="entry name" value="ABC_TM1"/>
    <property type="match status" value="1"/>
</dbReference>
<dbReference type="PANTHER" id="PTHR43744:SF3">
    <property type="entry name" value="LACTOSE TRANSPORT SYSTEM PERMEASE PROTEIN LACG"/>
    <property type="match status" value="1"/>
</dbReference>
<evidence type="ECO:0000313" key="9">
    <source>
        <dbReference type="EMBL" id="EHI61726.1"/>
    </source>
</evidence>
<dbReference type="SUPFAM" id="SSF161098">
    <property type="entry name" value="MetI-like"/>
    <property type="match status" value="1"/>
</dbReference>
<keyword evidence="3" id="KW-1003">Cell membrane</keyword>
<evidence type="ECO:0000256" key="2">
    <source>
        <dbReference type="ARBA" id="ARBA00022448"/>
    </source>
</evidence>
<dbReference type="PATRIC" id="fig|742737.3.peg.170"/>
<keyword evidence="2 7" id="KW-0813">Transport</keyword>
<comment type="caution">
    <text evidence="9">The sequence shown here is derived from an EMBL/GenBank/DDBJ whole genome shotgun (WGS) entry which is preliminary data.</text>
</comment>
<organism evidence="9 10">
    <name type="scientific">Hungatella hathewayi WAL-18680</name>
    <dbReference type="NCBI Taxonomy" id="742737"/>
    <lineage>
        <taxon>Bacteria</taxon>
        <taxon>Bacillati</taxon>
        <taxon>Bacillota</taxon>
        <taxon>Clostridia</taxon>
        <taxon>Lachnospirales</taxon>
        <taxon>Lachnospiraceae</taxon>
        <taxon>Hungatella</taxon>
    </lineage>
</organism>
<dbReference type="InterPro" id="IPR035906">
    <property type="entry name" value="MetI-like_sf"/>
</dbReference>
<comment type="similarity">
    <text evidence="7">Belongs to the binding-protein-dependent transport system permease family.</text>
</comment>
<proteinExistence type="inferred from homology"/>
<comment type="subcellular location">
    <subcellularLocation>
        <location evidence="1 7">Cell membrane</location>
        <topology evidence="1 7">Multi-pass membrane protein</topology>
    </subcellularLocation>
</comment>
<evidence type="ECO:0000259" key="8">
    <source>
        <dbReference type="PROSITE" id="PS50928"/>
    </source>
</evidence>
<evidence type="ECO:0000256" key="1">
    <source>
        <dbReference type="ARBA" id="ARBA00004651"/>
    </source>
</evidence>
<dbReference type="CDD" id="cd06261">
    <property type="entry name" value="TM_PBP2"/>
    <property type="match status" value="1"/>
</dbReference>
<feature type="transmembrane region" description="Helical" evidence="7">
    <location>
        <begin position="141"/>
        <end position="162"/>
    </location>
</feature>
<keyword evidence="10" id="KW-1185">Reference proteome</keyword>
<reference evidence="9 10" key="1">
    <citation type="submission" date="2011-08" db="EMBL/GenBank/DDBJ databases">
        <title>The Genome Sequence of Clostridium hathewayi WAL-18680.</title>
        <authorList>
            <consortium name="The Broad Institute Genome Sequencing Platform"/>
            <person name="Earl A."/>
            <person name="Ward D."/>
            <person name="Feldgarden M."/>
            <person name="Gevers D."/>
            <person name="Finegold S.M."/>
            <person name="Summanen P.H."/>
            <person name="Molitoris D.R."/>
            <person name="Song M."/>
            <person name="Daigneault M."/>
            <person name="Allen-Vercoe E."/>
            <person name="Young S.K."/>
            <person name="Zeng Q."/>
            <person name="Gargeya S."/>
            <person name="Fitzgerald M."/>
            <person name="Haas B."/>
            <person name="Abouelleil A."/>
            <person name="Alvarado L."/>
            <person name="Arachchi H.M."/>
            <person name="Berlin A."/>
            <person name="Brown A."/>
            <person name="Chapman S.B."/>
            <person name="Chen Z."/>
            <person name="Dunbar C."/>
            <person name="Freedman E."/>
            <person name="Gearin G."/>
            <person name="Gellesch M."/>
            <person name="Goldberg J."/>
            <person name="Griggs A."/>
            <person name="Gujja S."/>
            <person name="Heiman D."/>
            <person name="Howarth C."/>
            <person name="Larson L."/>
            <person name="Lui A."/>
            <person name="MacDonald P.J.P."/>
            <person name="Montmayeur A."/>
            <person name="Murphy C."/>
            <person name="Neiman D."/>
            <person name="Pearson M."/>
            <person name="Priest M."/>
            <person name="Roberts A."/>
            <person name="Saif S."/>
            <person name="Shea T."/>
            <person name="Shenoy N."/>
            <person name="Sisk P."/>
            <person name="Stolte C."/>
            <person name="Sykes S."/>
            <person name="Wortman J."/>
            <person name="Nusbaum C."/>
            <person name="Birren B."/>
        </authorList>
    </citation>
    <scope>NUCLEOTIDE SEQUENCE [LARGE SCALE GENOMIC DNA]</scope>
    <source>
        <strain evidence="9 10">WAL-18680</strain>
    </source>
</reference>
<dbReference type="Pfam" id="PF00528">
    <property type="entry name" value="BPD_transp_1"/>
    <property type="match status" value="1"/>
</dbReference>
<evidence type="ECO:0000256" key="6">
    <source>
        <dbReference type="ARBA" id="ARBA00023136"/>
    </source>
</evidence>
<feature type="transmembrane region" description="Helical" evidence="7">
    <location>
        <begin position="105"/>
        <end position="129"/>
    </location>
</feature>
<dbReference type="Proteomes" id="UP000005384">
    <property type="component" value="Unassembled WGS sequence"/>
</dbReference>
<dbReference type="Gene3D" id="1.10.3720.10">
    <property type="entry name" value="MetI-like"/>
    <property type="match status" value="1"/>
</dbReference>
<dbReference type="AlphaFoldDB" id="G5I9I7"/>
<keyword evidence="4 7" id="KW-0812">Transmembrane</keyword>
<dbReference type="OrthoDB" id="9794684at2"/>
<dbReference type="InterPro" id="IPR000515">
    <property type="entry name" value="MetI-like"/>
</dbReference>
<feature type="transmembrane region" description="Helical" evidence="7">
    <location>
        <begin position="183"/>
        <end position="207"/>
    </location>
</feature>
<dbReference type="RefSeq" id="WP_006778158.1">
    <property type="nucleotide sequence ID" value="NZ_CP040506.1"/>
</dbReference>
<feature type="transmembrane region" description="Helical" evidence="7">
    <location>
        <begin position="244"/>
        <end position="262"/>
    </location>
</feature>
<protein>
    <recommendedName>
        <fullName evidence="8">ABC transmembrane type-1 domain-containing protein</fullName>
    </recommendedName>
</protein>
<evidence type="ECO:0000313" key="10">
    <source>
        <dbReference type="Proteomes" id="UP000005384"/>
    </source>
</evidence>